<keyword evidence="3" id="KW-1185">Reference proteome</keyword>
<organism evidence="2 3">
    <name type="scientific">Austropuccinia psidii MF-1</name>
    <dbReference type="NCBI Taxonomy" id="1389203"/>
    <lineage>
        <taxon>Eukaryota</taxon>
        <taxon>Fungi</taxon>
        <taxon>Dikarya</taxon>
        <taxon>Basidiomycota</taxon>
        <taxon>Pucciniomycotina</taxon>
        <taxon>Pucciniomycetes</taxon>
        <taxon>Pucciniales</taxon>
        <taxon>Sphaerophragmiaceae</taxon>
        <taxon>Austropuccinia</taxon>
    </lineage>
</organism>
<name>A0A9Q3FDI3_9BASI</name>
<dbReference type="Proteomes" id="UP000765509">
    <property type="component" value="Unassembled WGS sequence"/>
</dbReference>
<evidence type="ECO:0000256" key="1">
    <source>
        <dbReference type="SAM" id="MobiDB-lite"/>
    </source>
</evidence>
<comment type="caution">
    <text evidence="2">The sequence shown here is derived from an EMBL/GenBank/DDBJ whole genome shotgun (WGS) entry which is preliminary data.</text>
</comment>
<gene>
    <name evidence="2" type="ORF">O181_075693</name>
</gene>
<evidence type="ECO:0000313" key="2">
    <source>
        <dbReference type="EMBL" id="MBW0535978.1"/>
    </source>
</evidence>
<dbReference type="AlphaFoldDB" id="A0A9Q3FDI3"/>
<feature type="region of interest" description="Disordered" evidence="1">
    <location>
        <begin position="1"/>
        <end position="21"/>
    </location>
</feature>
<dbReference type="EMBL" id="AVOT02040739">
    <property type="protein sequence ID" value="MBW0535978.1"/>
    <property type="molecule type" value="Genomic_DNA"/>
</dbReference>
<evidence type="ECO:0000313" key="3">
    <source>
        <dbReference type="Proteomes" id="UP000765509"/>
    </source>
</evidence>
<proteinExistence type="predicted"/>
<reference evidence="2" key="1">
    <citation type="submission" date="2021-03" db="EMBL/GenBank/DDBJ databases">
        <title>Draft genome sequence of rust myrtle Austropuccinia psidii MF-1, a brazilian biotype.</title>
        <authorList>
            <person name="Quecine M.C."/>
            <person name="Pachon D.M.R."/>
            <person name="Bonatelli M.L."/>
            <person name="Correr F.H."/>
            <person name="Franceschini L.M."/>
            <person name="Leite T.F."/>
            <person name="Margarido G.R.A."/>
            <person name="Almeida C.A."/>
            <person name="Ferrarezi J.A."/>
            <person name="Labate C.A."/>
        </authorList>
    </citation>
    <scope>NUCLEOTIDE SEQUENCE</scope>
    <source>
        <strain evidence="2">MF-1</strain>
    </source>
</reference>
<protein>
    <submittedName>
        <fullName evidence="2">Uncharacterized protein</fullName>
    </submittedName>
</protein>
<accession>A0A9Q3FDI3</accession>
<sequence>MDDGCRQVGGAQGLPPDDPTHFFDKTDSFATNHSNFHHPASSRAQAEAKLLILTTSISPSLRIDLKNILGDEQRPSALSKPEGRV</sequence>